<comment type="caution">
    <text evidence="1">The sequence shown here is derived from an EMBL/GenBank/DDBJ whole genome shotgun (WGS) entry which is preliminary data.</text>
</comment>
<dbReference type="Proteomes" id="UP000018339">
    <property type="component" value="Unassembled WGS sequence"/>
</dbReference>
<dbReference type="EMBL" id="AYSF01000044">
    <property type="protein sequence ID" value="ESU72421.1"/>
    <property type="molecule type" value="Genomic_DNA"/>
</dbReference>
<accession>A0A7U9JBF1</accession>
<gene>
    <name evidence="1" type="ORF">T260_08170</name>
</gene>
<dbReference type="AlphaFoldDB" id="A0A7U9JBF1"/>
<name>A0A7U9JBF1_GEOTM</name>
<organism evidence="1 2">
    <name type="scientific">Geobacillus thermopakistaniensis (strain MAS1)</name>
    <dbReference type="NCBI Taxonomy" id="1408282"/>
    <lineage>
        <taxon>Bacteria</taxon>
        <taxon>Bacillati</taxon>
        <taxon>Bacillota</taxon>
        <taxon>Bacilli</taxon>
        <taxon>Bacillales</taxon>
        <taxon>Anoxybacillaceae</taxon>
        <taxon>Geobacillus</taxon>
    </lineage>
</organism>
<reference evidence="1 2" key="1">
    <citation type="journal article" date="2014" name="Genome Announc.">
        <title>Draft Genome Sequence of Geobacillus thermopakistaniensis Strain MAS1.</title>
        <authorList>
            <person name="Siddiqui M.A."/>
            <person name="Rashid N."/>
            <person name="Ayyampalayam S."/>
            <person name="Whitman W.B."/>
        </authorList>
    </citation>
    <scope>NUCLEOTIDE SEQUENCE [LARGE SCALE GENOMIC DNA]</scope>
    <source>
        <strain evidence="1 2">MAS1</strain>
    </source>
</reference>
<proteinExistence type="predicted"/>
<keyword evidence="2" id="KW-1185">Reference proteome</keyword>
<sequence>MLIYRVKVATIARKLGITQAEIENYFVHPDIPFDIIKQARENEGSLINIENKHRKNSQIANPFNA</sequence>
<protein>
    <submittedName>
        <fullName evidence="1">Uncharacterized protein</fullName>
    </submittedName>
</protein>
<evidence type="ECO:0000313" key="2">
    <source>
        <dbReference type="Proteomes" id="UP000018339"/>
    </source>
</evidence>
<dbReference type="RefSeq" id="WP_023633902.1">
    <property type="nucleotide sequence ID" value="NZ_AYSF01000044.1"/>
</dbReference>
<evidence type="ECO:0000313" key="1">
    <source>
        <dbReference type="EMBL" id="ESU72421.1"/>
    </source>
</evidence>